<feature type="transmembrane region" description="Helical" evidence="1">
    <location>
        <begin position="6"/>
        <end position="25"/>
    </location>
</feature>
<comment type="caution">
    <text evidence="2">The sequence shown here is derived from an EMBL/GenBank/DDBJ whole genome shotgun (WGS) entry which is preliminary data.</text>
</comment>
<gene>
    <name evidence="2" type="ORF">B5F24_07565</name>
</gene>
<keyword evidence="1" id="KW-1133">Transmembrane helix</keyword>
<evidence type="ECO:0000256" key="1">
    <source>
        <dbReference type="SAM" id="Phobius"/>
    </source>
</evidence>
<evidence type="ECO:0000313" key="3">
    <source>
        <dbReference type="Proteomes" id="UP000196587"/>
    </source>
</evidence>
<keyword evidence="1" id="KW-0812">Transmembrane</keyword>
<protein>
    <submittedName>
        <fullName evidence="2">Uncharacterized protein</fullName>
    </submittedName>
</protein>
<feature type="transmembrane region" description="Helical" evidence="1">
    <location>
        <begin position="198"/>
        <end position="217"/>
    </location>
</feature>
<keyword evidence="1" id="KW-0472">Membrane</keyword>
<proteinExistence type="predicted"/>
<reference evidence="3" key="1">
    <citation type="submission" date="2017-04" db="EMBL/GenBank/DDBJ databases">
        <title>Function of individual gut microbiota members based on whole genome sequencing of pure cultures obtained from chicken caecum.</title>
        <authorList>
            <person name="Medvecky M."/>
            <person name="Cejkova D."/>
            <person name="Polansky O."/>
            <person name="Karasova D."/>
            <person name="Kubasova T."/>
            <person name="Cizek A."/>
            <person name="Rychlik I."/>
        </authorList>
    </citation>
    <scope>NUCLEOTIDE SEQUENCE [LARGE SCALE GENOMIC DNA]</scope>
    <source>
        <strain evidence="3">An189</strain>
    </source>
</reference>
<sequence>MENQITNIITILTALLTGGFLMLFIENQQITTYVIERLHQRMNPFFHSFTNYVKFVSSFESCFSWKKCTTSYMKSMKQCVEDISKYGGKAIISGQDFSIYSFSATDLDSICEKINGIWYYEDKNISDFNDNVSFDENHAKNFGEYSLEYLRGISPKYNRERLTKSLLPKVSGDFYVDIYQPIQNVLYEYEYWMKKEKYFKNLAFVTISGNILFMLVILMFHQYLPICIAYLLCIICSGLLIYELYELMRIEKLAKEIMR</sequence>
<evidence type="ECO:0000313" key="2">
    <source>
        <dbReference type="EMBL" id="OUP35006.1"/>
    </source>
</evidence>
<feature type="transmembrane region" description="Helical" evidence="1">
    <location>
        <begin position="223"/>
        <end position="245"/>
    </location>
</feature>
<dbReference type="RefSeq" id="WP_005650966.1">
    <property type="nucleotide sequence ID" value="NZ_NFKE01000004.1"/>
</dbReference>
<name>A0A1Y4JTF2_9BACE</name>
<dbReference type="EMBL" id="NFKE01000004">
    <property type="protein sequence ID" value="OUP35006.1"/>
    <property type="molecule type" value="Genomic_DNA"/>
</dbReference>
<dbReference type="AlphaFoldDB" id="A0A1Y4JTF2"/>
<organism evidence="2 3">
    <name type="scientific">Bacteroides clarus</name>
    <dbReference type="NCBI Taxonomy" id="626929"/>
    <lineage>
        <taxon>Bacteria</taxon>
        <taxon>Pseudomonadati</taxon>
        <taxon>Bacteroidota</taxon>
        <taxon>Bacteroidia</taxon>
        <taxon>Bacteroidales</taxon>
        <taxon>Bacteroidaceae</taxon>
        <taxon>Bacteroides</taxon>
    </lineage>
</organism>
<dbReference type="Proteomes" id="UP000196587">
    <property type="component" value="Unassembled WGS sequence"/>
</dbReference>
<accession>A0A1Y4JTF2</accession>